<dbReference type="EMBL" id="JAHCVK010000006">
    <property type="protein sequence ID" value="MBT0653988.1"/>
    <property type="molecule type" value="Genomic_DNA"/>
</dbReference>
<name>A0ABS5SF47_9BACT</name>
<proteinExistence type="predicted"/>
<dbReference type="SMART" id="SM00112">
    <property type="entry name" value="CA"/>
    <property type="match status" value="4"/>
</dbReference>
<dbReference type="PANTHER" id="PTHR24026">
    <property type="entry name" value="FAT ATYPICAL CADHERIN-RELATED"/>
    <property type="match status" value="1"/>
</dbReference>
<evidence type="ECO:0000256" key="1">
    <source>
        <dbReference type="ARBA" id="ARBA00022692"/>
    </source>
</evidence>
<dbReference type="Gene3D" id="2.60.40.10">
    <property type="entry name" value="Immunoglobulins"/>
    <property type="match status" value="12"/>
</dbReference>
<reference evidence="4 5" key="1">
    <citation type="submission" date="2021-05" db="EMBL/GenBank/DDBJ databases">
        <title>The draft genome of Geobacter luticola JCM 17780.</title>
        <authorList>
            <person name="Xu Z."/>
            <person name="Masuda Y."/>
            <person name="Itoh H."/>
            <person name="Senoo K."/>
        </authorList>
    </citation>
    <scope>NUCLEOTIDE SEQUENCE [LARGE SCALE GENOMIC DNA]</scope>
    <source>
        <strain evidence="4 5">JCM 17780</strain>
    </source>
</reference>
<dbReference type="InterPro" id="IPR002126">
    <property type="entry name" value="Cadherin-like_dom"/>
</dbReference>
<keyword evidence="5" id="KW-1185">Reference proteome</keyword>
<dbReference type="InterPro" id="IPR013783">
    <property type="entry name" value="Ig-like_fold"/>
</dbReference>
<organism evidence="4 5">
    <name type="scientific">Geomobilimonas luticola</name>
    <dbReference type="NCBI Taxonomy" id="1114878"/>
    <lineage>
        <taxon>Bacteria</taxon>
        <taxon>Pseudomonadati</taxon>
        <taxon>Thermodesulfobacteriota</taxon>
        <taxon>Desulfuromonadia</taxon>
        <taxon>Geobacterales</taxon>
        <taxon>Geobacteraceae</taxon>
        <taxon>Geomobilimonas</taxon>
    </lineage>
</organism>
<dbReference type="NCBIfam" id="TIGR01965">
    <property type="entry name" value="VCBS_repeat"/>
    <property type="match status" value="4"/>
</dbReference>
<evidence type="ECO:0000259" key="3">
    <source>
        <dbReference type="PROSITE" id="PS50268"/>
    </source>
</evidence>
<evidence type="ECO:0000313" key="5">
    <source>
        <dbReference type="Proteomes" id="UP000756860"/>
    </source>
</evidence>
<dbReference type="SUPFAM" id="SSF49313">
    <property type="entry name" value="Cadherin-like"/>
    <property type="match status" value="12"/>
</dbReference>
<dbReference type="Pfam" id="PF05345">
    <property type="entry name" value="He_PIG"/>
    <property type="match status" value="10"/>
</dbReference>
<accession>A0ABS5SF47</accession>
<dbReference type="Gene3D" id="2.60.40.2810">
    <property type="match status" value="3"/>
</dbReference>
<dbReference type="PROSITE" id="PS50268">
    <property type="entry name" value="CADHERIN_2"/>
    <property type="match status" value="2"/>
</dbReference>
<dbReference type="InterPro" id="IPR010221">
    <property type="entry name" value="VCBS_dom"/>
</dbReference>
<dbReference type="Proteomes" id="UP000756860">
    <property type="component" value="Unassembled WGS sequence"/>
</dbReference>
<dbReference type="InterPro" id="IPR006644">
    <property type="entry name" value="Cadg"/>
</dbReference>
<evidence type="ECO:0000256" key="2">
    <source>
        <dbReference type="ARBA" id="ARBA00022989"/>
    </source>
</evidence>
<dbReference type="Pfam" id="PF17963">
    <property type="entry name" value="Big_9"/>
    <property type="match status" value="9"/>
</dbReference>
<dbReference type="CDD" id="cd11304">
    <property type="entry name" value="Cadherin_repeat"/>
    <property type="match status" value="2"/>
</dbReference>
<evidence type="ECO:0000313" key="4">
    <source>
        <dbReference type="EMBL" id="MBT0653988.1"/>
    </source>
</evidence>
<dbReference type="NCBIfam" id="NF012211">
    <property type="entry name" value="tand_rpt_95"/>
    <property type="match status" value="9"/>
</dbReference>
<dbReference type="Pfam" id="PF18887">
    <property type="entry name" value="MBG_3"/>
    <property type="match status" value="1"/>
</dbReference>
<protein>
    <submittedName>
        <fullName evidence="4">Tandem-95 repeat protein</fullName>
    </submittedName>
</protein>
<sequence>MFRDWLWYRIGTIDKEASFSTLTADTGVYSDPSTVTVTFTDKQTPPRFTATVTFSVAGKTSYNYNSTVKKTITIKNLTSAELDFHLFSYSDLDISSGGISDNVAIVKGERAIQTGFDPASGAAVGQTLIQTSTLKPSAYSIDTLSFNPGSIMESLDKSGPTQLFNDGGPNFENTDMQYAFQFDLKIPASGTSAPFDITKKMVETKPLHVTYAQAGESCASYGGNATFQLCADNTANTVAANNVVISQPLDPGVAGNNLTFAGATDGGSYDPATNSVNWTIPVLAAGATKCVQSTLTINSAVDFSTGAMAYSDETFPARYFKTDASGNPIKDINGVIDYNLLTGLCNYPPQITSIAPSTAVTGVPYRYQITASDAETDPLSYTLVQAPAGMTMSATGLISWAPTYDQKNTSFPVTVDVSDGTSVIHYTFSIYVNWQNMVPTAPVMQTANAVVTQPLSYQVLASDPDDQPLTYTTADPLPAGLALSTTGLLSGTPTAAGLYVVNVKVTDTWNASVTAPVVVDIKTVVILPPTMTAIPNATITAPAPFSYQVVASDPQNQSLAYTLAGNPGGMTISATGLIGWTPSVAGTSTITATATNTSGVSTSRTFTLTVNPEIKPPTVTPIPKTTITAPAALSYQVAATDPQGQALTYTLPVAPAGMTVSGAGLITWAPSVAGNYNVTVRVTNTSGRYTDSSFTLTVNAAPQAPTMNAIPNAAVTAPAVFTYQVAASDPQNQPLAYTLAGNPAGMTITTSGLINWPTSVAGVYAITVTATNTSNLSASRTFTLTVATGNRPPSVTAAGITTAEDTASAPVTPSVTDPDAGDTHTFAIVTQPANGTATVAANRLVYTPFANFNGNDSFTYRATDAGGLSVVGTASVTVTPVNDAPVLAAIANQSLTEDTVKTVPLSATDADGDTISYSVTVGSAATVAASISGSTLTLTPAANYNTTTPTSFTVTASDGKGGTSSTTFTATVAAVNDVPVANGQSVTVTEDTARAIVLAGSDADNDLLTYAVATQPTKGVLSGTAPNLTYTPSANATGADSFTFTVNDGTATSTAATVSITITAVNDAPVALNGTLSATEDTVATGTLSATDADNTSRTYSIVAQGTKGTVTITNAATGAYTYTPATNQNGADSFTFKANDGSLDSNAATVTVTIAAVNDVPTATTQSVSTTRNTAKTITLAGTDVEGSALTYTIVSQPAHGTLAGIAPNLTYTPTTNYTGADSFTFTVSDGTATSTIATVNITVTFSNVAPVATPQSVTTNEDTARAITLAGTDSDNDPLTYAVVTQPTKGVLSGTAPNLTYTPSANITGADSFTFTVSDGTATSTAAVSITITAVNDAPVLAAIANQSLTEDTVKTVPLSATDADGDTVSYSVTGGSAATVAASISGSTLTLTPAADYNTTTPISFTVTASDGKGGSGSRSFTAAVAAVNDVPVAAGQSVSTNRNAAKAIVLTGSDVEGSALTYAIVSPPANGTLSGAAPNLIYTPAANYTGSDSFTFTVSDGTAISTAATVSISVSFSNVAPVATPQSVAVTEDTARAIVLAGTDADNDPLTYTVATQPAKGVLSGTAPNLTYTPIANATGADSFTFTVSDGAVTSAAVTVSITIAGVNDAPVVTNPGAQTSAEGATVSLPIAATDADGNTLSYSATGLPAGLSINSASGVISGTLGYAAAGSYNATVTVTDGTAPVNVSFIWTVTDVDRAPTITNPGNQSSAEGAVVNLNIVASDPDGTAVSYTATGLPAGLAINTTTGAVTGTVAFGAAATNTVTVTVTSNGKTAQTTFTWTVVATPKLNPVITWANPADISYDTLLSSTQLNATADVAGIFSYTPAPGTRLNAGNAQTLTAMFTPADTAKYTTVTKSVTVNVLKASATVTLSGLNATYDGKAKAVTAATNPAGLPVSITYDGSSLVPTTAGSYAVVATVTDSNYAGSAGATLVIAKATPVVTWATPPPVVVGTALSATQLDASANVTGAFTYAPVAGTVMNTAGSQSLSVLFMPTDTINYTAATATVALTVNAVSNQPPAMNGIPSASVTSPAAFTCQVVASDPEGQPLTYTLTGNPAGMTISSTGAISWPNSVTGTYTITATATDQGGLSSSRSFTLTVTAATSQVPVITSVPITTATVDKTYSYNVDAVDPNGKSLYYSLGDHPDEMEIDHSTGLLTWKPSRTGTYKVTVQVRNSNYYRATQTFAITVTEGSSSTATHTLKITSTPVTTAYKGKPYVYEVKAADSLGHPLTYSLSTAPDGMKISSNGVISWTPSYSQYGTYSVTVRGSDGTLTTRQSFSISVRSSYYQALSH</sequence>
<dbReference type="PANTHER" id="PTHR24026:SF126">
    <property type="entry name" value="PROTOCADHERIN FAT 4"/>
    <property type="match status" value="1"/>
</dbReference>
<comment type="caution">
    <text evidence="4">The sequence shown here is derived from an EMBL/GenBank/DDBJ whole genome shotgun (WGS) entry which is preliminary data.</text>
</comment>
<dbReference type="InterPro" id="IPR022409">
    <property type="entry name" value="PKD/Chitinase_dom"/>
</dbReference>
<keyword evidence="2" id="KW-1133">Transmembrane helix</keyword>
<dbReference type="Gene3D" id="2.60.40.3440">
    <property type="match status" value="4"/>
</dbReference>
<feature type="domain" description="Cadherin" evidence="3">
    <location>
        <begin position="1338"/>
        <end position="1437"/>
    </location>
</feature>
<dbReference type="InterPro" id="IPR043772">
    <property type="entry name" value="MBG_3"/>
</dbReference>
<dbReference type="SMART" id="SM00736">
    <property type="entry name" value="CADG"/>
    <property type="match status" value="9"/>
</dbReference>
<keyword evidence="1" id="KW-0812">Transmembrane</keyword>
<feature type="domain" description="Cadherin" evidence="3">
    <location>
        <begin position="882"/>
        <end position="981"/>
    </location>
</feature>
<gene>
    <name evidence="4" type="ORF">KI810_13040</name>
</gene>
<dbReference type="SMART" id="SM00089">
    <property type="entry name" value="PKD"/>
    <property type="match status" value="6"/>
</dbReference>
<keyword evidence="2" id="KW-0472">Membrane</keyword>
<dbReference type="InterPro" id="IPR015919">
    <property type="entry name" value="Cadherin-like_sf"/>
</dbReference>